<organism evidence="1">
    <name type="scientific">Rhizophora mucronata</name>
    <name type="common">Asiatic mangrove</name>
    <dbReference type="NCBI Taxonomy" id="61149"/>
    <lineage>
        <taxon>Eukaryota</taxon>
        <taxon>Viridiplantae</taxon>
        <taxon>Streptophyta</taxon>
        <taxon>Embryophyta</taxon>
        <taxon>Tracheophyta</taxon>
        <taxon>Spermatophyta</taxon>
        <taxon>Magnoliopsida</taxon>
        <taxon>eudicotyledons</taxon>
        <taxon>Gunneridae</taxon>
        <taxon>Pentapetalae</taxon>
        <taxon>rosids</taxon>
        <taxon>fabids</taxon>
        <taxon>Malpighiales</taxon>
        <taxon>Rhizophoraceae</taxon>
        <taxon>Rhizophora</taxon>
    </lineage>
</organism>
<proteinExistence type="predicted"/>
<sequence>MISVSRMAPPLLPPLVKLLPSPMSLLPVVVLLSLLLAAADSTRQSIRCFLTEEELEFSFSSPPSCTSAFSTGRFLGSIKCSKLPNTPQNPTEISKIKSGLSNLRLARIKWVPKPLTQVSRT</sequence>
<protein>
    <submittedName>
        <fullName evidence="1">Ubiquitin-activating enzyme E1 1</fullName>
    </submittedName>
</protein>
<accession>A0A2P2MDZ5</accession>
<reference evidence="1" key="1">
    <citation type="submission" date="2018-02" db="EMBL/GenBank/DDBJ databases">
        <title>Rhizophora mucronata_Transcriptome.</title>
        <authorList>
            <person name="Meera S.P."/>
            <person name="Sreeshan A."/>
            <person name="Augustine A."/>
        </authorList>
    </citation>
    <scope>NUCLEOTIDE SEQUENCE</scope>
    <source>
        <tissue evidence="1">Leaf</tissue>
    </source>
</reference>
<dbReference type="AlphaFoldDB" id="A0A2P2MDZ5"/>
<dbReference type="EMBL" id="GGEC01047908">
    <property type="protein sequence ID" value="MBX28392.1"/>
    <property type="molecule type" value="Transcribed_RNA"/>
</dbReference>
<name>A0A2P2MDZ5_RHIMU</name>
<evidence type="ECO:0000313" key="1">
    <source>
        <dbReference type="EMBL" id="MBX28392.1"/>
    </source>
</evidence>